<accession>A0AA48IHH5</accession>
<feature type="signal peptide" evidence="2">
    <location>
        <begin position="1"/>
        <end position="24"/>
    </location>
</feature>
<name>A0AA48IHH5_9FIRM</name>
<organism evidence="3">
    <name type="scientific">Candidatus Paraimprobicoccus trichonymphae</name>
    <dbReference type="NCBI Taxonomy" id="3033793"/>
    <lineage>
        <taxon>Bacteria</taxon>
        <taxon>Bacillati</taxon>
        <taxon>Bacillota</taxon>
        <taxon>Clostridia</taxon>
        <taxon>Candidatus Paraimprobicoccus</taxon>
    </lineage>
</organism>
<dbReference type="Proteomes" id="UP001335720">
    <property type="component" value="Chromosome"/>
</dbReference>
<evidence type="ECO:0000313" key="3">
    <source>
        <dbReference type="EMBL" id="BED92860.1"/>
    </source>
</evidence>
<dbReference type="AlphaFoldDB" id="A0AA48IHH5"/>
<feature type="chain" id="PRO_5041290067" evidence="2">
    <location>
        <begin position="25"/>
        <end position="163"/>
    </location>
</feature>
<gene>
    <name evidence="3" type="ORF">RsTaC01_0755</name>
</gene>
<reference evidence="3" key="1">
    <citation type="journal article" date="2023" name="ISME J.">
        <title>Emergence of putative energy parasites within Clostridia revealed by genome analysis of a novel endosymbiotic clade.</title>
        <authorList>
            <person name="Takahashi K."/>
            <person name="Kuwahara H."/>
            <person name="Horikawa Y."/>
            <person name="Izawa K."/>
            <person name="Kato D."/>
            <person name="Inagaki T."/>
            <person name="Yuki M."/>
            <person name="Ohkuma M."/>
            <person name="Hongoh Y."/>
        </authorList>
    </citation>
    <scope>NUCLEOTIDE SEQUENCE</scope>
    <source>
        <strain evidence="3">RsTa-C01</strain>
    </source>
</reference>
<sequence length="163" mass="18985">MKKFVSVFGSGLLLLKLFCFNLEAKTEDNNNISKLSDSNLAVNSGPNKPSFVRPEVSFCEFLVSYKFESLNLKKEINNEFINLLKENINKLNIEVSNLKKENKILKQKLKKSSFFKLNDELRKIENNEKTIKIKKDELKLKEDKLNKVIKKQKEIQNKIDLFG</sequence>
<feature type="coiled-coil region" evidence="1">
    <location>
        <begin position="81"/>
        <end position="158"/>
    </location>
</feature>
<evidence type="ECO:0000256" key="2">
    <source>
        <dbReference type="SAM" id="SignalP"/>
    </source>
</evidence>
<protein>
    <submittedName>
        <fullName evidence="3">Uncharacterized protein</fullName>
    </submittedName>
</protein>
<keyword evidence="2" id="KW-0732">Signal</keyword>
<proteinExistence type="predicted"/>
<dbReference type="EMBL" id="AP027925">
    <property type="protein sequence ID" value="BED92860.1"/>
    <property type="molecule type" value="Genomic_DNA"/>
</dbReference>
<keyword evidence="1" id="KW-0175">Coiled coil</keyword>
<dbReference type="KEGG" id="ptrh:RsTaC01_0755"/>
<evidence type="ECO:0000256" key="1">
    <source>
        <dbReference type="SAM" id="Coils"/>
    </source>
</evidence>